<comment type="catalytic activity">
    <reaction evidence="6">
        <text>a 5'-end (N(2),N(7)-dimethyl 5'-triphosphoguanosine)-ribonucleoside in snoRNA + S-adenosyl-L-methionine = a 5'-end (N(2),N(2),N(7)-trimethyl 5'-triphosphoguanosine)-ribonucleoside in snoRNA + S-adenosyl-L-homocysteine + H(+)</text>
        <dbReference type="Rhea" id="RHEA:78507"/>
        <dbReference type="Rhea" id="RHEA-COMP:19088"/>
        <dbReference type="Rhea" id="RHEA-COMP:19090"/>
        <dbReference type="ChEBI" id="CHEBI:15378"/>
        <dbReference type="ChEBI" id="CHEBI:57856"/>
        <dbReference type="ChEBI" id="CHEBI:59789"/>
        <dbReference type="ChEBI" id="CHEBI:167623"/>
        <dbReference type="ChEBI" id="CHEBI:172880"/>
    </reaction>
    <physiologicalReaction direction="left-to-right" evidence="6">
        <dbReference type="Rhea" id="RHEA:78508"/>
    </physiologicalReaction>
</comment>
<protein>
    <recommendedName>
        <fullName evidence="1">Trimethylguanosine synthase</fullName>
    </recommendedName>
    <alternativeName>
        <fullName evidence="10">Cap-specific guanine-N(2) methyltransferase</fullName>
    </alternativeName>
</protein>
<dbReference type="GO" id="GO:0005634">
    <property type="term" value="C:nucleus"/>
    <property type="evidence" value="ECO:0007669"/>
    <property type="project" value="TreeGrafter"/>
</dbReference>
<feature type="compositionally biased region" description="Polar residues" evidence="11">
    <location>
        <begin position="450"/>
        <end position="475"/>
    </location>
</feature>
<evidence type="ECO:0000256" key="10">
    <source>
        <dbReference type="ARBA" id="ARBA00049790"/>
    </source>
</evidence>
<dbReference type="Gene3D" id="3.50.50.60">
    <property type="entry name" value="FAD/NAD(P)-binding domain"/>
    <property type="match status" value="1"/>
</dbReference>
<dbReference type="SUPFAM" id="SSF54373">
    <property type="entry name" value="FAD-linked reductases, C-terminal domain"/>
    <property type="match status" value="1"/>
</dbReference>
<dbReference type="EMBL" id="SEOQ01000862">
    <property type="protein sequence ID" value="TFY56049.1"/>
    <property type="molecule type" value="Genomic_DNA"/>
</dbReference>
<keyword evidence="3" id="KW-0274">FAD</keyword>
<dbReference type="InterPro" id="IPR036188">
    <property type="entry name" value="FAD/NAD-bd_sf"/>
</dbReference>
<evidence type="ECO:0000256" key="9">
    <source>
        <dbReference type="ARBA" id="ARBA00049075"/>
    </source>
</evidence>
<dbReference type="Pfam" id="PF01494">
    <property type="entry name" value="FAD_binding_3"/>
    <property type="match status" value="1"/>
</dbReference>
<dbReference type="CDD" id="cd02440">
    <property type="entry name" value="AdoMet_MTases"/>
    <property type="match status" value="1"/>
</dbReference>
<sequence length="813" mass="90087">MSTTKFRVAICGGGIGGLTLAVTLGRYGDIPVDIYESAPEIGTLGAGLAVSKRTWDVMRRLGFESEMKKRGFSVPQEGECLVMLFRRSDQAEPGVDVCRVVAPYNMIPLHRMHLMEMLQALLPANCTIHTSKRFTTYTRNTDGSLTLHFADGHTAVTDVLVGADGIHSAVRGAVGSDLLESGFLPDGLRSSEALLKSIDPKWTGTVLYRSLIAPEKVRPEHSVWTGEITCHLIAYPVSNGAFINFLAFYTVPGGEGTSFTDKWVAEAPKEDVIAPFEGWESDVQELLQALDTTALRWTPHVMESVPFAAHGRVAILGDADAYLLGRILSHNDTTPEIIPQALQIYQDIRLSFSQAVVARSRETGLMYEFNGPEYDGVDREDEESLGRWRKRICDRWQFQWNEDPEGQWEEAESRLRPLYPWARAGNVQIMLVSRVFFLNSLRRRRPHHAPTSQPSTNAVSAESSETLTSTQREPFEDLQTQTISTLLIIRRPDEEAEVVQPPTKKRKTTPAPPPEPITLTTDETSITLDQKVTYYDASILGPPHYTDATQVPEHLQKYFAQRHRFFSLYDEGCLLDEEGWYSVTPEAVADQIAERCRCGTVLDAFCGVGGNAIAFARTCERVIALDISPIRLALARHNAEIYGVADRIEFILADYMSFARSIRADPANRPIDVVFLSPPWGGPAYLDGTTNPIPDSGSVDPPVVHPEYSLTSLKPASGTELVRLARGFTRNIALYIPRNSRLDEIAALGEILSEDSEVVGMGGGKAKTKLAKGGKRKGELIEIEEEWMGNKLKALTCYFGGLVAEQEHLFDEA</sequence>
<keyword evidence="14" id="KW-1185">Reference proteome</keyword>
<feature type="domain" description="FAD-binding" evidence="12">
    <location>
        <begin position="7"/>
        <end position="177"/>
    </location>
</feature>
<name>A0A4Y9Y5F8_9AGAM</name>
<evidence type="ECO:0000256" key="5">
    <source>
        <dbReference type="ARBA" id="ARBA00025783"/>
    </source>
</evidence>
<keyword evidence="4" id="KW-0560">Oxidoreductase</keyword>
<dbReference type="SUPFAM" id="SSF51905">
    <property type="entry name" value="FAD/NAD(P)-binding domain"/>
    <property type="match status" value="1"/>
</dbReference>
<dbReference type="PANTHER" id="PTHR14741">
    <property type="entry name" value="S-ADENOSYLMETHIONINE-DEPENDENT METHYLTRANSFERASE RELATED"/>
    <property type="match status" value="1"/>
</dbReference>
<comment type="catalytic activity">
    <reaction evidence="7">
        <text>a 5'-end (N(7)-methyl 5'-triphosphoguanosine)-ribonucleoside in snoRNA + S-adenosyl-L-methionine = a 5'-end (N(2),N(7)-dimethyl 5'-triphosphoguanosine)-ribonucleoside in snoRNA + S-adenosyl-L-homocysteine + H(+)</text>
        <dbReference type="Rhea" id="RHEA:78475"/>
        <dbReference type="Rhea" id="RHEA-COMP:19086"/>
        <dbReference type="Rhea" id="RHEA-COMP:19088"/>
        <dbReference type="ChEBI" id="CHEBI:15378"/>
        <dbReference type="ChEBI" id="CHEBI:57856"/>
        <dbReference type="ChEBI" id="CHEBI:59789"/>
        <dbReference type="ChEBI" id="CHEBI:156461"/>
        <dbReference type="ChEBI" id="CHEBI:172880"/>
    </reaction>
    <physiologicalReaction direction="left-to-right" evidence="7">
        <dbReference type="Rhea" id="RHEA:78476"/>
    </physiologicalReaction>
</comment>
<proteinExistence type="inferred from homology"/>
<dbReference type="SUPFAM" id="SSF53335">
    <property type="entry name" value="S-adenosyl-L-methionine-dependent methyltransferases"/>
    <property type="match status" value="1"/>
</dbReference>
<dbReference type="AlphaFoldDB" id="A0A4Y9Y5F8"/>
<dbReference type="Gene3D" id="3.40.50.150">
    <property type="entry name" value="Vaccinia Virus protein VP39"/>
    <property type="match status" value="1"/>
</dbReference>
<evidence type="ECO:0000256" key="6">
    <source>
        <dbReference type="ARBA" id="ARBA00047418"/>
    </source>
</evidence>
<evidence type="ECO:0000256" key="11">
    <source>
        <dbReference type="SAM" id="MobiDB-lite"/>
    </source>
</evidence>
<keyword evidence="2" id="KW-0285">Flavoprotein</keyword>
<comment type="caution">
    <text evidence="13">The sequence shown here is derived from an EMBL/GenBank/DDBJ whole genome shotgun (WGS) entry which is preliminary data.</text>
</comment>
<dbReference type="FunFam" id="3.40.50.150:FF:000432">
    <property type="entry name" value="Unplaced genomic scaffold supercont2.10, whole genome shotgun sequence"/>
    <property type="match status" value="1"/>
</dbReference>
<evidence type="ECO:0000256" key="2">
    <source>
        <dbReference type="ARBA" id="ARBA00022630"/>
    </source>
</evidence>
<dbReference type="Proteomes" id="UP000298327">
    <property type="component" value="Unassembled WGS sequence"/>
</dbReference>
<organism evidence="13 14">
    <name type="scientific">Dentipellis fragilis</name>
    <dbReference type="NCBI Taxonomy" id="205917"/>
    <lineage>
        <taxon>Eukaryota</taxon>
        <taxon>Fungi</taxon>
        <taxon>Dikarya</taxon>
        <taxon>Basidiomycota</taxon>
        <taxon>Agaricomycotina</taxon>
        <taxon>Agaricomycetes</taxon>
        <taxon>Russulales</taxon>
        <taxon>Hericiaceae</taxon>
        <taxon>Dentipellis</taxon>
    </lineage>
</organism>
<dbReference type="GO" id="GO:0071164">
    <property type="term" value="F:RNA cap trimethylguanosine synthase activity"/>
    <property type="evidence" value="ECO:0007669"/>
    <property type="project" value="TreeGrafter"/>
</dbReference>
<dbReference type="PRINTS" id="PR00420">
    <property type="entry name" value="RNGMNOXGNASE"/>
</dbReference>
<gene>
    <name evidence="13" type="ORF">EVG20_g9082</name>
</gene>
<comment type="catalytic activity">
    <reaction evidence="8">
        <text>a 5'-end (N(2),N(7)-dimethyl 5'-triphosphoguanosine)-ribonucleoside in snRNA + S-adenosyl-L-methionine = a 5'-end (N(2),N(2),N(7)-trimethyl 5'-triphosphoguanosine)-ribonucleoside in snRNA + S-adenosyl-L-homocysteine + H(+)</text>
        <dbReference type="Rhea" id="RHEA:78479"/>
        <dbReference type="Rhea" id="RHEA-COMP:19087"/>
        <dbReference type="Rhea" id="RHEA-COMP:19089"/>
        <dbReference type="ChEBI" id="CHEBI:15378"/>
        <dbReference type="ChEBI" id="CHEBI:57856"/>
        <dbReference type="ChEBI" id="CHEBI:59789"/>
        <dbReference type="ChEBI" id="CHEBI:167623"/>
        <dbReference type="ChEBI" id="CHEBI:172880"/>
    </reaction>
    <physiologicalReaction direction="left-to-right" evidence="8">
        <dbReference type="Rhea" id="RHEA:78480"/>
    </physiologicalReaction>
</comment>
<dbReference type="InterPro" id="IPR019012">
    <property type="entry name" value="RNA_cap_Gua-N2-MeTrfase"/>
</dbReference>
<feature type="region of interest" description="Disordered" evidence="11">
    <location>
        <begin position="446"/>
        <end position="475"/>
    </location>
</feature>
<dbReference type="GO" id="GO:0071949">
    <property type="term" value="F:FAD binding"/>
    <property type="evidence" value="ECO:0007669"/>
    <property type="project" value="InterPro"/>
</dbReference>
<comment type="similarity">
    <text evidence="5">Belongs to the methyltransferase superfamily. Trimethylguanosine synthase family.</text>
</comment>
<evidence type="ECO:0000313" key="13">
    <source>
        <dbReference type="EMBL" id="TFY56049.1"/>
    </source>
</evidence>
<evidence type="ECO:0000256" key="7">
    <source>
        <dbReference type="ARBA" id="ARBA00048740"/>
    </source>
</evidence>
<dbReference type="GO" id="GO:0016491">
    <property type="term" value="F:oxidoreductase activity"/>
    <property type="evidence" value="ECO:0007669"/>
    <property type="project" value="UniProtKB-KW"/>
</dbReference>
<dbReference type="STRING" id="205917.A0A4Y9Y5F8"/>
<evidence type="ECO:0000256" key="3">
    <source>
        <dbReference type="ARBA" id="ARBA00022827"/>
    </source>
</evidence>
<dbReference type="InterPro" id="IPR002938">
    <property type="entry name" value="FAD-bd"/>
</dbReference>
<evidence type="ECO:0000256" key="1">
    <source>
        <dbReference type="ARBA" id="ARBA00018517"/>
    </source>
</evidence>
<feature type="region of interest" description="Disordered" evidence="11">
    <location>
        <begin position="492"/>
        <end position="520"/>
    </location>
</feature>
<dbReference type="InterPro" id="IPR029063">
    <property type="entry name" value="SAM-dependent_MTases_sf"/>
</dbReference>
<dbReference type="OrthoDB" id="194443at2759"/>
<evidence type="ECO:0000256" key="4">
    <source>
        <dbReference type="ARBA" id="ARBA00023002"/>
    </source>
</evidence>
<accession>A0A4Y9Y5F8</accession>
<comment type="catalytic activity">
    <reaction evidence="9">
        <text>a 5'-end (N(7)-methyl 5'-triphosphoguanosine)-ribonucleoside in snRNA + S-adenosyl-L-methionine = a 5'-end (N(2),N(7)-dimethyl 5'-triphosphoguanosine)-ribonucleoside in snRNA + S-adenosyl-L-homocysteine + H(+)</text>
        <dbReference type="Rhea" id="RHEA:78471"/>
        <dbReference type="Rhea" id="RHEA-COMP:19085"/>
        <dbReference type="Rhea" id="RHEA-COMP:19087"/>
        <dbReference type="ChEBI" id="CHEBI:15378"/>
        <dbReference type="ChEBI" id="CHEBI:57856"/>
        <dbReference type="ChEBI" id="CHEBI:59789"/>
        <dbReference type="ChEBI" id="CHEBI:156461"/>
        <dbReference type="ChEBI" id="CHEBI:172880"/>
    </reaction>
    <physiologicalReaction direction="left-to-right" evidence="9">
        <dbReference type="Rhea" id="RHEA:78472"/>
    </physiologicalReaction>
</comment>
<dbReference type="Pfam" id="PF09445">
    <property type="entry name" value="Methyltransf_15"/>
    <property type="match status" value="2"/>
</dbReference>
<dbReference type="PANTHER" id="PTHR14741:SF32">
    <property type="entry name" value="TRIMETHYLGUANOSINE SYNTHASE"/>
    <property type="match status" value="1"/>
</dbReference>
<reference evidence="13 14" key="1">
    <citation type="submission" date="2019-02" db="EMBL/GenBank/DDBJ databases">
        <title>Genome sequencing of the rare red list fungi Dentipellis fragilis.</title>
        <authorList>
            <person name="Buettner E."/>
            <person name="Kellner H."/>
        </authorList>
    </citation>
    <scope>NUCLEOTIDE SEQUENCE [LARGE SCALE GENOMIC DNA]</scope>
    <source>
        <strain evidence="13 14">DSM 105465</strain>
    </source>
</reference>
<evidence type="ECO:0000313" key="14">
    <source>
        <dbReference type="Proteomes" id="UP000298327"/>
    </source>
</evidence>
<evidence type="ECO:0000256" key="8">
    <source>
        <dbReference type="ARBA" id="ARBA00048763"/>
    </source>
</evidence>
<evidence type="ECO:0000259" key="12">
    <source>
        <dbReference type="Pfam" id="PF01494"/>
    </source>
</evidence>